<feature type="non-terminal residue" evidence="2">
    <location>
        <position position="1"/>
    </location>
</feature>
<accession>A0A0K2SXQ0</accession>
<protein>
    <submittedName>
        <fullName evidence="2">Uncharacterized protein</fullName>
    </submittedName>
</protein>
<feature type="region of interest" description="Disordered" evidence="1">
    <location>
        <begin position="49"/>
        <end position="87"/>
    </location>
</feature>
<dbReference type="AlphaFoldDB" id="A0A0K2SXQ0"/>
<feature type="compositionally biased region" description="Basic and acidic residues" evidence="1">
    <location>
        <begin position="59"/>
        <end position="71"/>
    </location>
</feature>
<reference evidence="2" key="1">
    <citation type="submission" date="2014-05" db="EMBL/GenBank/DDBJ databases">
        <authorList>
            <person name="Chronopoulou M."/>
        </authorList>
    </citation>
    <scope>NUCLEOTIDE SEQUENCE</scope>
    <source>
        <tissue evidence="2">Whole organism</tissue>
    </source>
</reference>
<evidence type="ECO:0000256" key="1">
    <source>
        <dbReference type="SAM" id="MobiDB-lite"/>
    </source>
</evidence>
<sequence>AIFIINVAALSGNNGFQGAAEGLAHSIDTVFQCIEARCLDDKTLQAFSSTTPFGCSRGRPQELKTHSKESCNGDGRLSLLVSSASPP</sequence>
<dbReference type="EMBL" id="HACA01001192">
    <property type="protein sequence ID" value="CDW18553.1"/>
    <property type="molecule type" value="Transcribed_RNA"/>
</dbReference>
<evidence type="ECO:0000313" key="2">
    <source>
        <dbReference type="EMBL" id="CDW18553.1"/>
    </source>
</evidence>
<name>A0A0K2SXQ0_LEPSM</name>
<proteinExistence type="predicted"/>
<organism evidence="2">
    <name type="scientific">Lepeophtheirus salmonis</name>
    <name type="common">Salmon louse</name>
    <name type="synonym">Caligus salmonis</name>
    <dbReference type="NCBI Taxonomy" id="72036"/>
    <lineage>
        <taxon>Eukaryota</taxon>
        <taxon>Metazoa</taxon>
        <taxon>Ecdysozoa</taxon>
        <taxon>Arthropoda</taxon>
        <taxon>Crustacea</taxon>
        <taxon>Multicrustacea</taxon>
        <taxon>Hexanauplia</taxon>
        <taxon>Copepoda</taxon>
        <taxon>Siphonostomatoida</taxon>
        <taxon>Caligidae</taxon>
        <taxon>Lepeophtheirus</taxon>
    </lineage>
</organism>